<keyword evidence="4" id="KW-1185">Reference proteome</keyword>
<dbReference type="OrthoDB" id="4089036at2759"/>
<name>A0A9W4TX52_9ASCO</name>
<protein>
    <recommendedName>
        <fullName evidence="5">Spindle pole body-associated protein Vik1/Cik1 microtubule binding domain-containing protein</fullName>
    </recommendedName>
</protein>
<evidence type="ECO:0008006" key="5">
    <source>
        <dbReference type="Google" id="ProtNLM"/>
    </source>
</evidence>
<organism evidence="3 4">
    <name type="scientific">Candida verbasci</name>
    <dbReference type="NCBI Taxonomy" id="1227364"/>
    <lineage>
        <taxon>Eukaryota</taxon>
        <taxon>Fungi</taxon>
        <taxon>Dikarya</taxon>
        <taxon>Ascomycota</taxon>
        <taxon>Saccharomycotina</taxon>
        <taxon>Pichiomycetes</taxon>
        <taxon>Debaryomycetaceae</taxon>
        <taxon>Candida/Lodderomyces clade</taxon>
        <taxon>Candida</taxon>
    </lineage>
</organism>
<comment type="caution">
    <text evidence="3">The sequence shown here is derived from an EMBL/GenBank/DDBJ whole genome shotgun (WGS) entry which is preliminary data.</text>
</comment>
<sequence length="566" mass="66152">MPTSTTTKRRQSLGFEIASIKHQQPTKIPTINLPPPSTTSSSRSLPNDFQDRILTIQDRLKRKGQVNDNINKPKEYKPRKSGFLVSNNELQQKYYGLNDEYKEKLKKIEDLSSELKGLKLIHRNYQSKIEILMGQYQSNMNLIEDYEMQIIKNVENEEKMINLKLRENKIKLENQFKEFESVTNLEIQDAKSYNFENVINQIKVLKEEKEKLALSIKESKLSNDEKLKIENEKYEESIKLEIEPFVTKLNEIRTEILVKGAELTQLESIHASLMTDLESSQLEIRQLREEIGSIEKIMNSYHSTKLSYENESQELEQKIAVESQIDEKNQDNYNSIYQDYQEVSSKLEINENYRRNLENSIMQYENKFRIYIISSTSQNYNKNLSPKTPITFIIDEFSFFIKSVMKQNISIITNNIPSPILIKSIIQIIEKKNWTFELSYQSMIFNVIGKSVFKSDKIMIDDDCNITDSDEGVIIHTVHVKGSNTMKNIENRLTLIDFSKLNTVEQVQFLKRFDSDRVRVDEIDEVANSVVSNSKPIFVCAIDEQVDKFNEILQSLRGIECPYRIK</sequence>
<keyword evidence="1" id="KW-0175">Coiled coil</keyword>
<reference evidence="3" key="1">
    <citation type="submission" date="2022-12" db="EMBL/GenBank/DDBJ databases">
        <authorList>
            <person name="Brejova B."/>
        </authorList>
    </citation>
    <scope>NUCLEOTIDE SEQUENCE</scope>
</reference>
<gene>
    <name evidence="3" type="ORF">CANVERA_P3039</name>
</gene>
<evidence type="ECO:0000313" key="3">
    <source>
        <dbReference type="EMBL" id="CAI5758527.1"/>
    </source>
</evidence>
<feature type="coiled-coil region" evidence="1">
    <location>
        <begin position="87"/>
        <end position="128"/>
    </location>
</feature>
<feature type="coiled-coil region" evidence="1">
    <location>
        <begin position="270"/>
        <end position="318"/>
    </location>
</feature>
<feature type="region of interest" description="Disordered" evidence="2">
    <location>
        <begin position="24"/>
        <end position="46"/>
    </location>
</feature>
<evidence type="ECO:0000256" key="2">
    <source>
        <dbReference type="SAM" id="MobiDB-lite"/>
    </source>
</evidence>
<proteinExistence type="predicted"/>
<evidence type="ECO:0000256" key="1">
    <source>
        <dbReference type="SAM" id="Coils"/>
    </source>
</evidence>
<dbReference type="EMBL" id="CANTUO010000003">
    <property type="protein sequence ID" value="CAI5758527.1"/>
    <property type="molecule type" value="Genomic_DNA"/>
</dbReference>
<evidence type="ECO:0000313" key="4">
    <source>
        <dbReference type="Proteomes" id="UP001152885"/>
    </source>
</evidence>
<dbReference type="Proteomes" id="UP001152885">
    <property type="component" value="Unassembled WGS sequence"/>
</dbReference>
<feature type="coiled-coil region" evidence="1">
    <location>
        <begin position="162"/>
        <end position="215"/>
    </location>
</feature>
<dbReference type="AlphaFoldDB" id="A0A9W4TX52"/>
<accession>A0A9W4TX52</accession>